<organism evidence="3 4">
    <name type="scientific">Trichogramma brassicae</name>
    <dbReference type="NCBI Taxonomy" id="86971"/>
    <lineage>
        <taxon>Eukaryota</taxon>
        <taxon>Metazoa</taxon>
        <taxon>Ecdysozoa</taxon>
        <taxon>Arthropoda</taxon>
        <taxon>Hexapoda</taxon>
        <taxon>Insecta</taxon>
        <taxon>Pterygota</taxon>
        <taxon>Neoptera</taxon>
        <taxon>Endopterygota</taxon>
        <taxon>Hymenoptera</taxon>
        <taxon>Apocrita</taxon>
        <taxon>Proctotrupomorpha</taxon>
        <taxon>Chalcidoidea</taxon>
        <taxon>Trichogrammatidae</taxon>
        <taxon>Trichogramma</taxon>
    </lineage>
</organism>
<feature type="transmembrane region" description="Helical" evidence="2">
    <location>
        <begin position="16"/>
        <end position="40"/>
    </location>
</feature>
<reference evidence="3 4" key="1">
    <citation type="submission" date="2020-02" db="EMBL/GenBank/DDBJ databases">
        <authorList>
            <person name="Ferguson B K."/>
        </authorList>
    </citation>
    <scope>NUCLEOTIDE SEQUENCE [LARGE SCALE GENOMIC DNA]</scope>
</reference>
<feature type="transmembrane region" description="Helical" evidence="2">
    <location>
        <begin position="350"/>
        <end position="372"/>
    </location>
</feature>
<feature type="region of interest" description="Disordered" evidence="1">
    <location>
        <begin position="530"/>
        <end position="552"/>
    </location>
</feature>
<keyword evidence="2" id="KW-1133">Transmembrane helix</keyword>
<evidence type="ECO:0000313" key="3">
    <source>
        <dbReference type="EMBL" id="CAB0039005.1"/>
    </source>
</evidence>
<feature type="compositionally biased region" description="Low complexity" evidence="1">
    <location>
        <begin position="536"/>
        <end position="547"/>
    </location>
</feature>
<accession>A0A6H5IT13</accession>
<protein>
    <submittedName>
        <fullName evidence="3">Uncharacterized protein</fullName>
    </submittedName>
</protein>
<name>A0A6H5IT13_9HYME</name>
<keyword evidence="4" id="KW-1185">Reference proteome</keyword>
<sequence length="589" mass="66717">MAYICKLCIVRRHEPFFFLLLEAIIASEITQQFIVFFYFLQNSTGVHKGYARRPSVLQCSILNIVISVRVSYVPARRSKAMRVRYVRAACPRCICAAGDVYNRNRSRDYVTIVSGLCSCTTRAERTAKKGLEQRDPPALYTLGLDVKRKRIERRERERERRRRTREVHIRVSELRARTISWFMMHKHDVSASTRGSVRNVSASHYNNRKNNVQFTRCATDATIARIKLLSNKTPIQQSYRYTVYSTAKRCDKNRSHHLDEELKSSFESTEYMYIITQGLCVSQKNKAVFPFYSTSLSARKCYVRAAGLSAFLGDRARATRREIASRARCSYANVTGLPRCPFVRASRKNILIYLHIKITSVIACYFVTATAANQCFSLPNVLVALHQFDYQMQTLASTAAAAAARVRVQRAIIQAGASARVHTTEARRYIAKNMRALGCTFIHRPLEGVTNLALVEREMTIARQLKIAADVSASRSISVVCGRTYIGLHARNIQQHTCDICKLCKTFVSMCHVLNTSCGFRAADSDEPKRMMNDVTGRTRGPTTAAAKGESKRCAAHLEPSRGKLKVPWLAIERFVMVTISRVRLVSSL</sequence>
<dbReference type="Proteomes" id="UP000479190">
    <property type="component" value="Unassembled WGS sequence"/>
</dbReference>
<dbReference type="AlphaFoldDB" id="A0A6H5IT13"/>
<feature type="transmembrane region" description="Helical" evidence="2">
    <location>
        <begin position="55"/>
        <end position="75"/>
    </location>
</feature>
<keyword evidence="2" id="KW-0472">Membrane</keyword>
<dbReference type="EMBL" id="CADCXV010000932">
    <property type="protein sequence ID" value="CAB0039005.1"/>
    <property type="molecule type" value="Genomic_DNA"/>
</dbReference>
<proteinExistence type="predicted"/>
<evidence type="ECO:0000313" key="4">
    <source>
        <dbReference type="Proteomes" id="UP000479190"/>
    </source>
</evidence>
<evidence type="ECO:0000256" key="2">
    <source>
        <dbReference type="SAM" id="Phobius"/>
    </source>
</evidence>
<keyword evidence="2" id="KW-0812">Transmembrane</keyword>
<gene>
    <name evidence="3" type="ORF">TBRA_LOCUS10767</name>
</gene>
<evidence type="ECO:0000256" key="1">
    <source>
        <dbReference type="SAM" id="MobiDB-lite"/>
    </source>
</evidence>